<dbReference type="InterPro" id="IPR058497">
    <property type="entry name" value="DUF8184"/>
</dbReference>
<gene>
    <name evidence="1" type="ORF">LX64_04398</name>
</gene>
<dbReference type="RefSeq" id="WP_111599797.1">
    <property type="nucleotide sequence ID" value="NZ_QLLL01000009.1"/>
</dbReference>
<keyword evidence="2" id="KW-1185">Reference proteome</keyword>
<dbReference type="Pfam" id="PF26559">
    <property type="entry name" value="DUF8184"/>
    <property type="match status" value="1"/>
</dbReference>
<evidence type="ECO:0000313" key="1">
    <source>
        <dbReference type="EMBL" id="RAI99845.1"/>
    </source>
</evidence>
<dbReference type="AlphaFoldDB" id="A0A327Q5N7"/>
<dbReference type="OrthoDB" id="1493133at2"/>
<proteinExistence type="predicted"/>
<reference evidence="1 2" key="1">
    <citation type="submission" date="2018-06" db="EMBL/GenBank/DDBJ databases">
        <title>Genomic Encyclopedia of Archaeal and Bacterial Type Strains, Phase II (KMG-II): from individual species to whole genera.</title>
        <authorList>
            <person name="Goeker M."/>
        </authorList>
    </citation>
    <scope>NUCLEOTIDE SEQUENCE [LARGE SCALE GENOMIC DNA]</scope>
    <source>
        <strain evidence="1 2">DSM 23857</strain>
    </source>
</reference>
<accession>A0A327Q5N7</accession>
<protein>
    <submittedName>
        <fullName evidence="1">Uncharacterized protein</fullName>
    </submittedName>
</protein>
<sequence>MPIKRIQPKETTFIYEPQTAYLCIVAGEKFLFDPYTNAFAIDQNPFGEPVLSILTDVFAALDYKQISFDANYRYQPTTFHISSEFHYDYMLFELFATIAQTGFNFNETDTDAIHLHYEDGKLVTLDLHKTTQQQKFLLTRDENGLYYIQEHPWIKERVQTIHWLDDTLVCNTGHAEHHYNFETQDFLLQFLKRIIG</sequence>
<comment type="caution">
    <text evidence="1">The sequence shown here is derived from an EMBL/GenBank/DDBJ whole genome shotgun (WGS) entry which is preliminary data.</text>
</comment>
<name>A0A327Q5N7_9BACT</name>
<dbReference type="EMBL" id="QLLL01000009">
    <property type="protein sequence ID" value="RAI99845.1"/>
    <property type="molecule type" value="Genomic_DNA"/>
</dbReference>
<dbReference type="Proteomes" id="UP000249547">
    <property type="component" value="Unassembled WGS sequence"/>
</dbReference>
<evidence type="ECO:0000313" key="2">
    <source>
        <dbReference type="Proteomes" id="UP000249547"/>
    </source>
</evidence>
<organism evidence="1 2">
    <name type="scientific">Chitinophaga skermanii</name>
    <dbReference type="NCBI Taxonomy" id="331697"/>
    <lineage>
        <taxon>Bacteria</taxon>
        <taxon>Pseudomonadati</taxon>
        <taxon>Bacteroidota</taxon>
        <taxon>Chitinophagia</taxon>
        <taxon>Chitinophagales</taxon>
        <taxon>Chitinophagaceae</taxon>
        <taxon>Chitinophaga</taxon>
    </lineage>
</organism>